<gene>
    <name evidence="9" type="ORF">GO620_003270</name>
</gene>
<dbReference type="KEGG" id="mgik:GO620_003270"/>
<dbReference type="Gene3D" id="3.40.109.10">
    <property type="entry name" value="NADH Oxidase"/>
    <property type="match status" value="1"/>
</dbReference>
<dbReference type="AlphaFoldDB" id="A0A6I4I123"/>
<proteinExistence type="inferred from homology"/>
<evidence type="ECO:0000313" key="9">
    <source>
        <dbReference type="EMBL" id="QQL50490.1"/>
    </source>
</evidence>
<organism evidence="9 10">
    <name type="scientific">Mucilaginibacter ginkgonis</name>
    <dbReference type="NCBI Taxonomy" id="2682091"/>
    <lineage>
        <taxon>Bacteria</taxon>
        <taxon>Pseudomonadati</taxon>
        <taxon>Bacteroidota</taxon>
        <taxon>Sphingobacteriia</taxon>
        <taxon>Sphingobacteriales</taxon>
        <taxon>Sphingobacteriaceae</taxon>
        <taxon>Mucilaginibacter</taxon>
    </lineage>
</organism>
<protein>
    <recommendedName>
        <fullName evidence="7">Putative NAD(P)H nitroreductase</fullName>
        <ecNumber evidence="7">1.-.-.-</ecNumber>
    </recommendedName>
</protein>
<feature type="binding site" evidence="8">
    <location>
        <position position="46"/>
    </location>
    <ligand>
        <name>FMN</name>
        <dbReference type="ChEBI" id="CHEBI:58210"/>
        <note>ligand shared between dimeric partners</note>
    </ligand>
</feature>
<dbReference type="PANTHER" id="PTHR43821:SF1">
    <property type="entry name" value="NAD(P)H NITROREDUCTASE YDJA-RELATED"/>
    <property type="match status" value="1"/>
</dbReference>
<evidence type="ECO:0000256" key="4">
    <source>
        <dbReference type="ARBA" id="ARBA00022857"/>
    </source>
</evidence>
<accession>A0A6I4I123</accession>
<dbReference type="PANTHER" id="PTHR43821">
    <property type="entry name" value="NAD(P)H NITROREDUCTASE YDJA-RELATED"/>
    <property type="match status" value="1"/>
</dbReference>
<dbReference type="Pfam" id="PF00881">
    <property type="entry name" value="Nitroreductase"/>
    <property type="match status" value="1"/>
</dbReference>
<feature type="binding site" description="in other chain" evidence="8">
    <location>
        <begin position="140"/>
        <end position="142"/>
    </location>
    <ligand>
        <name>FMN</name>
        <dbReference type="ChEBI" id="CHEBI:58210"/>
        <note>ligand shared between dimeric partners</note>
    </ligand>
</feature>
<dbReference type="EC" id="1.-.-.-" evidence="7"/>
<evidence type="ECO:0000256" key="7">
    <source>
        <dbReference type="PIRNR" id="PIRNR000232"/>
    </source>
</evidence>
<dbReference type="SUPFAM" id="SSF55469">
    <property type="entry name" value="FMN-dependent nitroreductase-like"/>
    <property type="match status" value="1"/>
</dbReference>
<comment type="cofactor">
    <cofactor evidence="8">
        <name>FMN</name>
        <dbReference type="ChEBI" id="CHEBI:58210"/>
    </cofactor>
    <text evidence="8">Binds 1 FMN per subunit.</text>
</comment>
<dbReference type="PIRSF" id="PIRSF000232">
    <property type="entry name" value="YdjA"/>
    <property type="match status" value="1"/>
</dbReference>
<evidence type="ECO:0000256" key="2">
    <source>
        <dbReference type="ARBA" id="ARBA00022630"/>
    </source>
</evidence>
<dbReference type="EMBL" id="CP066775">
    <property type="protein sequence ID" value="QQL50490.1"/>
    <property type="molecule type" value="Genomic_DNA"/>
</dbReference>
<keyword evidence="3 7" id="KW-0288">FMN</keyword>
<reference evidence="9 10" key="1">
    <citation type="submission" date="2020-12" db="EMBL/GenBank/DDBJ databases">
        <title>HMF7856_wgs.fasta genome submission.</title>
        <authorList>
            <person name="Kang H."/>
            <person name="Kim H."/>
            <person name="Joh K."/>
        </authorList>
    </citation>
    <scope>NUCLEOTIDE SEQUENCE [LARGE SCALE GENOMIC DNA]</scope>
    <source>
        <strain evidence="9 10">HMF7856</strain>
    </source>
</reference>
<dbReference type="CDD" id="cd02135">
    <property type="entry name" value="YdjA-like"/>
    <property type="match status" value="1"/>
</dbReference>
<dbReference type="GO" id="GO:0016491">
    <property type="term" value="F:oxidoreductase activity"/>
    <property type="evidence" value="ECO:0007669"/>
    <property type="project" value="UniProtKB-UniRule"/>
</dbReference>
<keyword evidence="2 7" id="KW-0285">Flavoprotein</keyword>
<dbReference type="InterPro" id="IPR029479">
    <property type="entry name" value="Nitroreductase"/>
</dbReference>
<dbReference type="InterPro" id="IPR026021">
    <property type="entry name" value="YdjA-like"/>
</dbReference>
<keyword evidence="6 7" id="KW-0520">NAD</keyword>
<keyword evidence="5 7" id="KW-0560">Oxidoreductase</keyword>
<dbReference type="RefSeq" id="WP_157526312.1">
    <property type="nucleotide sequence ID" value="NZ_CP066775.1"/>
</dbReference>
<sequence>MNTTFTAVAENIKNRRTVKPGTMNGNKVPNGEIAALLELANWAPTHALTEPWRFVVYERPLEFNAVHAQLYKQNTAEENFNEAQYSGLSQTGAKASHAIIVYMHREETTKIPVFEEIAATACAIQNIMLGAAALNIGTFWSTGGMTLKPAMKEYLQLGDLDQVMGVLYLGYTDVQPEGRRKVPLDEKISWK</sequence>
<dbReference type="InterPro" id="IPR000415">
    <property type="entry name" value="Nitroreductase-like"/>
</dbReference>
<name>A0A6I4I123_9SPHI</name>
<evidence type="ECO:0000313" key="10">
    <source>
        <dbReference type="Proteomes" id="UP000429232"/>
    </source>
</evidence>
<feature type="binding site" description="in other chain" evidence="8">
    <location>
        <begin position="15"/>
        <end position="17"/>
    </location>
    <ligand>
        <name>FMN</name>
        <dbReference type="ChEBI" id="CHEBI:58210"/>
        <note>ligand shared between dimeric partners</note>
    </ligand>
</feature>
<evidence type="ECO:0000256" key="3">
    <source>
        <dbReference type="ARBA" id="ARBA00022643"/>
    </source>
</evidence>
<evidence type="ECO:0000256" key="8">
    <source>
        <dbReference type="PIRSR" id="PIRSR000232-1"/>
    </source>
</evidence>
<keyword evidence="10" id="KW-1185">Reference proteome</keyword>
<evidence type="ECO:0000256" key="5">
    <source>
        <dbReference type="ARBA" id="ARBA00023002"/>
    </source>
</evidence>
<dbReference type="InterPro" id="IPR052530">
    <property type="entry name" value="NAD(P)H_nitroreductase"/>
</dbReference>
<evidence type="ECO:0000256" key="6">
    <source>
        <dbReference type="ARBA" id="ARBA00023027"/>
    </source>
</evidence>
<evidence type="ECO:0000256" key="1">
    <source>
        <dbReference type="ARBA" id="ARBA00007118"/>
    </source>
</evidence>
<dbReference type="Proteomes" id="UP000429232">
    <property type="component" value="Chromosome"/>
</dbReference>
<comment type="similarity">
    <text evidence="1 7">Belongs to the nitroreductase family.</text>
</comment>
<keyword evidence="4 7" id="KW-0521">NADP</keyword>